<reference evidence="2 3" key="1">
    <citation type="submission" date="2017-06" db="EMBL/GenBank/DDBJ databases">
        <title>A platform for efficient transgenesis in Macrostomum lignano, a flatworm model organism for stem cell research.</title>
        <authorList>
            <person name="Berezikov E."/>
        </authorList>
    </citation>
    <scope>NUCLEOTIDE SEQUENCE [LARGE SCALE GENOMIC DNA]</scope>
    <source>
        <strain evidence="2">DV1</strain>
        <tissue evidence="2">Whole organism</tissue>
    </source>
</reference>
<organism evidence="2 3">
    <name type="scientific">Macrostomum lignano</name>
    <dbReference type="NCBI Taxonomy" id="282301"/>
    <lineage>
        <taxon>Eukaryota</taxon>
        <taxon>Metazoa</taxon>
        <taxon>Spiralia</taxon>
        <taxon>Lophotrochozoa</taxon>
        <taxon>Platyhelminthes</taxon>
        <taxon>Rhabditophora</taxon>
        <taxon>Macrostomorpha</taxon>
        <taxon>Macrostomida</taxon>
        <taxon>Macrostomidae</taxon>
        <taxon>Macrostomum</taxon>
    </lineage>
</organism>
<sequence>MGNKSSKRAALKPATSVPNVCRGTADSGTNSKGVTLRRSKPPARPVTCVADRPASVQPRSTRHSDTRLIINQLCSKRPKYCLLKQLDFDQLDEQVQFLLFESVCDQLDQLGTIDRLRSAQAAQRPAMVKTKTSGNSLEQIVTDYRQLCSKFMAVAMPELLLLTGCQPEELYSSAHRILAEMLSETETLWHSKADSLTCSLLDCSSPSSSSSTNRSMVRQQVQQLLCSTSAEVAATIGWSSLLSANSLALLLSSESDRDQNPQSLGLATQRFLDAAAVWCWGAVCACHSSFSGQASSSLTVLVEDLVEGSGTTLKFDPRLHRTVVGAERAGARIGCVLWPALCHRVDPKQQDSNPCDATKLKPETILCKAMVKLC</sequence>
<keyword evidence="3" id="KW-1185">Reference proteome</keyword>
<evidence type="ECO:0000313" key="3">
    <source>
        <dbReference type="Proteomes" id="UP000215902"/>
    </source>
</evidence>
<evidence type="ECO:0000256" key="1">
    <source>
        <dbReference type="SAM" id="MobiDB-lite"/>
    </source>
</evidence>
<dbReference type="EMBL" id="NIVC01000440">
    <property type="protein sequence ID" value="PAA82957.1"/>
    <property type="molecule type" value="Genomic_DNA"/>
</dbReference>
<proteinExistence type="predicted"/>
<dbReference type="Proteomes" id="UP000215902">
    <property type="component" value="Unassembled WGS sequence"/>
</dbReference>
<protein>
    <submittedName>
        <fullName evidence="2">Uncharacterized protein</fullName>
    </submittedName>
</protein>
<dbReference type="AlphaFoldDB" id="A0A267GBZ9"/>
<accession>A0A267GBZ9</accession>
<comment type="caution">
    <text evidence="2">The sequence shown here is derived from an EMBL/GenBank/DDBJ whole genome shotgun (WGS) entry which is preliminary data.</text>
</comment>
<gene>
    <name evidence="2" type="ORF">BOX15_Mlig001622g3</name>
</gene>
<feature type="compositionally biased region" description="Basic residues" evidence="1">
    <location>
        <begin position="1"/>
        <end position="10"/>
    </location>
</feature>
<feature type="region of interest" description="Disordered" evidence="1">
    <location>
        <begin position="1"/>
        <end position="45"/>
    </location>
</feature>
<name>A0A267GBZ9_9PLAT</name>
<evidence type="ECO:0000313" key="2">
    <source>
        <dbReference type="EMBL" id="PAA82957.1"/>
    </source>
</evidence>